<dbReference type="AlphaFoldDB" id="A0A1H8W3R0"/>
<sequence length="111" mass="12273">MSNPKMPSCAQKAIDDFSPKLVGLTDNVLFGDILERRALSPRDRSLIAVVASLVTGGDTEKLSFHINYAKQNGLTEEEIIETITHLAFYAGWPKATSAYTVTKKVFAKERK</sequence>
<dbReference type="PANTHER" id="PTHR33570">
    <property type="entry name" value="4-CARBOXYMUCONOLACTONE DECARBOXYLASE FAMILY PROTEIN"/>
    <property type="match status" value="1"/>
</dbReference>
<dbReference type="InterPro" id="IPR003779">
    <property type="entry name" value="CMD-like"/>
</dbReference>
<dbReference type="Gene3D" id="1.20.1290.10">
    <property type="entry name" value="AhpD-like"/>
    <property type="match status" value="1"/>
</dbReference>
<dbReference type="Pfam" id="PF02627">
    <property type="entry name" value="CMD"/>
    <property type="match status" value="1"/>
</dbReference>
<name>A0A1H8W3R0_9BACL</name>
<protein>
    <submittedName>
        <fullName evidence="2">4-carboxymuconolactone decarboxylase</fullName>
    </submittedName>
</protein>
<dbReference type="Proteomes" id="UP000198809">
    <property type="component" value="Unassembled WGS sequence"/>
</dbReference>
<dbReference type="OrthoDB" id="9802489at2"/>
<gene>
    <name evidence="2" type="ORF">SAMN04487895_13116</name>
</gene>
<feature type="domain" description="Carboxymuconolactone decarboxylase-like" evidence="1">
    <location>
        <begin position="22"/>
        <end position="103"/>
    </location>
</feature>
<dbReference type="SUPFAM" id="SSF69118">
    <property type="entry name" value="AhpD-like"/>
    <property type="match status" value="1"/>
</dbReference>
<evidence type="ECO:0000259" key="1">
    <source>
        <dbReference type="Pfam" id="PF02627"/>
    </source>
</evidence>
<dbReference type="InterPro" id="IPR029032">
    <property type="entry name" value="AhpD-like"/>
</dbReference>
<proteinExistence type="predicted"/>
<reference evidence="2 3" key="1">
    <citation type="submission" date="2016-10" db="EMBL/GenBank/DDBJ databases">
        <authorList>
            <person name="de Groot N.N."/>
        </authorList>
    </citation>
    <scope>NUCLEOTIDE SEQUENCE [LARGE SCALE GENOMIC DNA]</scope>
    <source>
        <strain evidence="2 3">CGMCC 1.10238</strain>
    </source>
</reference>
<evidence type="ECO:0000313" key="3">
    <source>
        <dbReference type="Proteomes" id="UP000198809"/>
    </source>
</evidence>
<dbReference type="GO" id="GO:0051920">
    <property type="term" value="F:peroxiredoxin activity"/>
    <property type="evidence" value="ECO:0007669"/>
    <property type="project" value="InterPro"/>
</dbReference>
<organism evidence="2 3">
    <name type="scientific">Paenibacillus sophorae</name>
    <dbReference type="NCBI Taxonomy" id="1333845"/>
    <lineage>
        <taxon>Bacteria</taxon>
        <taxon>Bacillati</taxon>
        <taxon>Bacillota</taxon>
        <taxon>Bacilli</taxon>
        <taxon>Bacillales</taxon>
        <taxon>Paenibacillaceae</taxon>
        <taxon>Paenibacillus</taxon>
    </lineage>
</organism>
<dbReference type="PANTHER" id="PTHR33570:SF9">
    <property type="entry name" value="BLL4600 PROTEIN"/>
    <property type="match status" value="1"/>
</dbReference>
<dbReference type="RefSeq" id="WP_036590237.1">
    <property type="nucleotide sequence ID" value="NZ_CP076607.1"/>
</dbReference>
<accession>A0A1H8W3R0</accession>
<dbReference type="EMBL" id="FODH01000031">
    <property type="protein sequence ID" value="SEP21788.1"/>
    <property type="molecule type" value="Genomic_DNA"/>
</dbReference>
<evidence type="ECO:0000313" key="2">
    <source>
        <dbReference type="EMBL" id="SEP21788.1"/>
    </source>
</evidence>
<dbReference type="InterPro" id="IPR052512">
    <property type="entry name" value="4CMD/NDH-1_regulator"/>
</dbReference>
<dbReference type="STRING" id="1333845.SAMN04487895_13116"/>